<proteinExistence type="predicted"/>
<organism evidence="3 4">
    <name type="scientific">Phialocephala subalpina</name>
    <dbReference type="NCBI Taxonomy" id="576137"/>
    <lineage>
        <taxon>Eukaryota</taxon>
        <taxon>Fungi</taxon>
        <taxon>Dikarya</taxon>
        <taxon>Ascomycota</taxon>
        <taxon>Pezizomycotina</taxon>
        <taxon>Leotiomycetes</taxon>
        <taxon>Helotiales</taxon>
        <taxon>Mollisiaceae</taxon>
        <taxon>Phialocephala</taxon>
        <taxon>Phialocephala fortinii species complex</taxon>
    </lineage>
</organism>
<reference evidence="3 4" key="1">
    <citation type="submission" date="2016-03" db="EMBL/GenBank/DDBJ databases">
        <authorList>
            <person name="Ploux O."/>
        </authorList>
    </citation>
    <scope>NUCLEOTIDE SEQUENCE [LARGE SCALE GENOMIC DNA]</scope>
    <source>
        <strain evidence="3 4">UAMH 11012</strain>
    </source>
</reference>
<dbReference type="SUPFAM" id="SSF51735">
    <property type="entry name" value="NAD(P)-binding Rossmann-fold domains"/>
    <property type="match status" value="1"/>
</dbReference>
<keyword evidence="4" id="KW-1185">Reference proteome</keyword>
<name>A0A1L7X462_9HELO</name>
<dbReference type="Gene3D" id="3.40.50.720">
    <property type="entry name" value="NAD(P)-binding Rossmann-like Domain"/>
    <property type="match status" value="2"/>
</dbReference>
<evidence type="ECO:0000256" key="1">
    <source>
        <dbReference type="SAM" id="MobiDB-lite"/>
    </source>
</evidence>
<feature type="compositionally biased region" description="Basic and acidic residues" evidence="1">
    <location>
        <begin position="162"/>
        <end position="173"/>
    </location>
</feature>
<dbReference type="GO" id="GO:0005737">
    <property type="term" value="C:cytoplasm"/>
    <property type="evidence" value="ECO:0007669"/>
    <property type="project" value="TreeGrafter"/>
</dbReference>
<dbReference type="PANTHER" id="PTHR48079">
    <property type="entry name" value="PROTEIN YEEZ"/>
    <property type="match status" value="1"/>
</dbReference>
<dbReference type="AlphaFoldDB" id="A0A1L7X462"/>
<dbReference type="InterPro" id="IPR051783">
    <property type="entry name" value="NAD(P)-dependent_oxidoreduct"/>
</dbReference>
<dbReference type="EMBL" id="FJOG01000014">
    <property type="protein sequence ID" value="CZR59820.1"/>
    <property type="molecule type" value="Genomic_DNA"/>
</dbReference>
<dbReference type="InterPro" id="IPR036291">
    <property type="entry name" value="NAD(P)-bd_dom_sf"/>
</dbReference>
<dbReference type="GO" id="GO:0004029">
    <property type="term" value="F:aldehyde dehydrogenase (NAD+) activity"/>
    <property type="evidence" value="ECO:0007669"/>
    <property type="project" value="TreeGrafter"/>
</dbReference>
<gene>
    <name evidence="3" type="ORF">PAC_09714</name>
</gene>
<accession>A0A1L7X462</accession>
<sequence>MSATKSAHRAVLVTGANGYIGNAVARAFSRAGWTNTDLFERSLFFPNLLQMKSFLSSGPHPVLRSSLISRRKELCLMFSSRRQSRSWTTYPTYVAPSLREYAARLPEITGPDADSDYQGLFNDVVSLLRLLAKQSNAKGIRPLVIFTSGCKDYGMSPFSATSKEKSPHTEESPLKPPPFAVDRANGTIKIFENEDLFDVIVTRPTNVYGLSSSFYGLIFKFAEDAKKKGVWEIDERPDTILHAMHVDDCGEAYVALAEADRSVVKGQYYNVSAREWETLGDIANAIVKEYGIESGVKYVDGPEGRLPVELDFNRMLLGFSQWVGSEKLRKDTGWCDRRQLFSEGIHIYRLAYEVATQRGRGILQKVENRISQSLKVSK</sequence>
<protein>
    <recommendedName>
        <fullName evidence="2">NAD-dependent epimerase/dehydratase domain-containing protein</fullName>
    </recommendedName>
</protein>
<evidence type="ECO:0000313" key="3">
    <source>
        <dbReference type="EMBL" id="CZR59820.1"/>
    </source>
</evidence>
<feature type="domain" description="NAD-dependent epimerase/dehydratase" evidence="2">
    <location>
        <begin position="131"/>
        <end position="271"/>
    </location>
</feature>
<evidence type="ECO:0000259" key="2">
    <source>
        <dbReference type="Pfam" id="PF01370"/>
    </source>
</evidence>
<dbReference type="InterPro" id="IPR001509">
    <property type="entry name" value="Epimerase_deHydtase"/>
</dbReference>
<feature type="region of interest" description="Disordered" evidence="1">
    <location>
        <begin position="157"/>
        <end position="178"/>
    </location>
</feature>
<evidence type="ECO:0000313" key="4">
    <source>
        <dbReference type="Proteomes" id="UP000184330"/>
    </source>
</evidence>
<dbReference type="Proteomes" id="UP000184330">
    <property type="component" value="Unassembled WGS sequence"/>
</dbReference>
<dbReference type="Pfam" id="PF01370">
    <property type="entry name" value="Epimerase"/>
    <property type="match status" value="1"/>
</dbReference>
<dbReference type="PANTHER" id="PTHR48079:SF3">
    <property type="entry name" value="NAD-DEPENDENT EPIMERASE_DEHYDRATASE DOMAIN-CONTAINING PROTEIN"/>
    <property type="match status" value="1"/>
</dbReference>
<dbReference type="OrthoDB" id="2735536at2759"/>